<feature type="disulfide bond" evidence="14">
    <location>
        <begin position="51"/>
        <end position="58"/>
    </location>
</feature>
<feature type="transmembrane region" description="Helical" evidence="16">
    <location>
        <begin position="298"/>
        <end position="315"/>
    </location>
</feature>
<evidence type="ECO:0000256" key="10">
    <source>
        <dbReference type="ARBA" id="ARBA00023136"/>
    </source>
</evidence>
<evidence type="ECO:0000256" key="16">
    <source>
        <dbReference type="SAM" id="Phobius"/>
    </source>
</evidence>
<dbReference type="HOGENOM" id="CLU_028200_6_1_1"/>
<feature type="transmembrane region" description="Helical" evidence="16">
    <location>
        <begin position="104"/>
        <end position="120"/>
    </location>
</feature>
<evidence type="ECO:0000256" key="3">
    <source>
        <dbReference type="ARBA" id="ARBA00004613"/>
    </source>
</evidence>
<comment type="subcellular location">
    <subcellularLocation>
        <location evidence="2">Membrane</location>
        <topology evidence="2">Lipid-anchor</topology>
        <topology evidence="2">GPI-anchor</topology>
    </subcellularLocation>
    <subcellularLocation>
        <location evidence="1">Membrane</location>
        <topology evidence="1">Multi-pass membrane protein</topology>
    </subcellularLocation>
    <subcellularLocation>
        <location evidence="3">Secreted</location>
    </subcellularLocation>
</comment>
<evidence type="ECO:0000256" key="5">
    <source>
        <dbReference type="ARBA" id="ARBA00022525"/>
    </source>
</evidence>
<evidence type="ECO:0000256" key="15">
    <source>
        <dbReference type="SAM" id="MobiDB-lite"/>
    </source>
</evidence>
<dbReference type="Pfam" id="PF05730">
    <property type="entry name" value="CFEM"/>
    <property type="match status" value="1"/>
</dbReference>
<comment type="similarity">
    <text evidence="13">Belongs to the SAT4 family.</text>
</comment>
<gene>
    <name evidence="19" type="ORF">ATEG_02686</name>
</gene>
<dbReference type="PANTHER" id="PTHR33048">
    <property type="entry name" value="PTH11-LIKE INTEGRAL MEMBRANE PROTEIN (AFU_ORTHOLOGUE AFUA_5G11245)"/>
    <property type="match status" value="1"/>
</dbReference>
<feature type="region of interest" description="Disordered" evidence="15">
    <location>
        <begin position="394"/>
        <end position="416"/>
    </location>
</feature>
<evidence type="ECO:0000256" key="12">
    <source>
        <dbReference type="ARBA" id="ARBA00023288"/>
    </source>
</evidence>
<dbReference type="AlphaFoldDB" id="Q0CUE8"/>
<keyword evidence="5" id="KW-0964">Secreted</keyword>
<evidence type="ECO:0000313" key="20">
    <source>
        <dbReference type="Proteomes" id="UP000007963"/>
    </source>
</evidence>
<organism evidence="19 20">
    <name type="scientific">Aspergillus terreus (strain NIH 2624 / FGSC A1156)</name>
    <dbReference type="NCBI Taxonomy" id="341663"/>
    <lineage>
        <taxon>Eukaryota</taxon>
        <taxon>Fungi</taxon>
        <taxon>Dikarya</taxon>
        <taxon>Ascomycota</taxon>
        <taxon>Pezizomycotina</taxon>
        <taxon>Eurotiomycetes</taxon>
        <taxon>Eurotiomycetidae</taxon>
        <taxon>Eurotiales</taxon>
        <taxon>Aspergillaceae</taxon>
        <taxon>Aspergillus</taxon>
        <taxon>Aspergillus subgen. Circumdati</taxon>
    </lineage>
</organism>
<feature type="transmembrane region" description="Helical" evidence="16">
    <location>
        <begin position="213"/>
        <end position="234"/>
    </location>
</feature>
<dbReference type="SMART" id="SM00747">
    <property type="entry name" value="CFEM"/>
    <property type="match status" value="1"/>
</dbReference>
<evidence type="ECO:0000259" key="18">
    <source>
        <dbReference type="PROSITE" id="PS52012"/>
    </source>
</evidence>
<dbReference type="eggNOG" id="ENOG502TD8R">
    <property type="taxonomic scope" value="Eukaryota"/>
</dbReference>
<evidence type="ECO:0000256" key="11">
    <source>
        <dbReference type="ARBA" id="ARBA00023157"/>
    </source>
</evidence>
<evidence type="ECO:0000256" key="7">
    <source>
        <dbReference type="ARBA" id="ARBA00022692"/>
    </source>
</evidence>
<comment type="similarity">
    <text evidence="4">Belongs to the RBT5 family.</text>
</comment>
<proteinExistence type="inferred from homology"/>
<feature type="disulfide bond" evidence="14">
    <location>
        <begin position="60"/>
        <end position="93"/>
    </location>
</feature>
<dbReference type="OMA" id="NRMAAKS"/>
<feature type="chain" id="PRO_5004170626" description="CFEM domain-containing protein" evidence="17">
    <location>
        <begin position="22"/>
        <end position="452"/>
    </location>
</feature>
<feature type="signal peptide" evidence="17">
    <location>
        <begin position="1"/>
        <end position="21"/>
    </location>
</feature>
<feature type="transmembrane region" description="Helical" evidence="16">
    <location>
        <begin position="141"/>
        <end position="163"/>
    </location>
</feature>
<dbReference type="OrthoDB" id="2496787at2759"/>
<accession>Q0CUE8</accession>
<feature type="transmembrane region" description="Helical" evidence="16">
    <location>
        <begin position="183"/>
        <end position="206"/>
    </location>
</feature>
<dbReference type="GO" id="GO:0098552">
    <property type="term" value="C:side of membrane"/>
    <property type="evidence" value="ECO:0007669"/>
    <property type="project" value="UniProtKB-KW"/>
</dbReference>
<dbReference type="STRING" id="341663.Q0CUE8"/>
<keyword evidence="12" id="KW-0449">Lipoprotein</keyword>
<name>Q0CUE8_ASPTN</name>
<dbReference type="InterPro" id="IPR052337">
    <property type="entry name" value="SAT4-like"/>
</dbReference>
<evidence type="ECO:0000256" key="9">
    <source>
        <dbReference type="ARBA" id="ARBA00022989"/>
    </source>
</evidence>
<dbReference type="GeneID" id="4317228"/>
<dbReference type="InterPro" id="IPR008427">
    <property type="entry name" value="Extracellular_membr_CFEM_dom"/>
</dbReference>
<dbReference type="PROSITE" id="PS52012">
    <property type="entry name" value="CFEM"/>
    <property type="match status" value="1"/>
</dbReference>
<keyword evidence="9 16" id="KW-1133">Transmembrane helix</keyword>
<dbReference type="VEuPathDB" id="FungiDB:ATEG_02686"/>
<keyword evidence="10 16" id="KW-0472">Membrane</keyword>
<keyword evidence="6" id="KW-0325">Glycoprotein</keyword>
<evidence type="ECO:0000256" key="17">
    <source>
        <dbReference type="SAM" id="SignalP"/>
    </source>
</evidence>
<evidence type="ECO:0000256" key="4">
    <source>
        <dbReference type="ARBA" id="ARBA00010031"/>
    </source>
</evidence>
<dbReference type="Pfam" id="PF20684">
    <property type="entry name" value="Fung_rhodopsin"/>
    <property type="match status" value="1"/>
</dbReference>
<keyword evidence="8 17" id="KW-0732">Signal</keyword>
<evidence type="ECO:0000313" key="19">
    <source>
        <dbReference type="EMBL" id="EAU37648.1"/>
    </source>
</evidence>
<evidence type="ECO:0000256" key="2">
    <source>
        <dbReference type="ARBA" id="ARBA00004589"/>
    </source>
</evidence>
<keyword evidence="6" id="KW-0336">GPI-anchor</keyword>
<keyword evidence="7 16" id="KW-0812">Transmembrane</keyword>
<dbReference type="InterPro" id="IPR049326">
    <property type="entry name" value="Rhodopsin_dom_fungi"/>
</dbReference>
<evidence type="ECO:0000256" key="1">
    <source>
        <dbReference type="ARBA" id="ARBA00004141"/>
    </source>
</evidence>
<protein>
    <recommendedName>
        <fullName evidence="18">CFEM domain-containing protein</fullName>
    </recommendedName>
</protein>
<evidence type="ECO:0000256" key="6">
    <source>
        <dbReference type="ARBA" id="ARBA00022622"/>
    </source>
</evidence>
<comment type="caution">
    <text evidence="14">Lacks conserved residue(s) required for the propagation of feature annotation.</text>
</comment>
<dbReference type="GO" id="GO:0005576">
    <property type="term" value="C:extracellular region"/>
    <property type="evidence" value="ECO:0007669"/>
    <property type="project" value="UniProtKB-SubCell"/>
</dbReference>
<dbReference type="PANTHER" id="PTHR33048:SF141">
    <property type="entry name" value="INTEGRAL MEMBRANE PROTEIN-RELATED"/>
    <property type="match status" value="1"/>
</dbReference>
<evidence type="ECO:0000256" key="14">
    <source>
        <dbReference type="PROSITE-ProRule" id="PRU01356"/>
    </source>
</evidence>
<reference evidence="20" key="1">
    <citation type="submission" date="2005-09" db="EMBL/GenBank/DDBJ databases">
        <title>Annotation of the Aspergillus terreus NIH2624 genome.</title>
        <authorList>
            <person name="Birren B.W."/>
            <person name="Lander E.S."/>
            <person name="Galagan J.E."/>
            <person name="Nusbaum C."/>
            <person name="Devon K."/>
            <person name="Henn M."/>
            <person name="Ma L.-J."/>
            <person name="Jaffe D.B."/>
            <person name="Butler J."/>
            <person name="Alvarez P."/>
            <person name="Gnerre S."/>
            <person name="Grabherr M."/>
            <person name="Kleber M."/>
            <person name="Mauceli E.W."/>
            <person name="Brockman W."/>
            <person name="Rounsley S."/>
            <person name="Young S.K."/>
            <person name="LaButti K."/>
            <person name="Pushparaj V."/>
            <person name="DeCaprio D."/>
            <person name="Crawford M."/>
            <person name="Koehrsen M."/>
            <person name="Engels R."/>
            <person name="Montgomery P."/>
            <person name="Pearson M."/>
            <person name="Howarth C."/>
            <person name="Larson L."/>
            <person name="Luoma S."/>
            <person name="White J."/>
            <person name="Alvarado L."/>
            <person name="Kodira C.D."/>
            <person name="Zeng Q."/>
            <person name="Oleary S."/>
            <person name="Yandava C."/>
            <person name="Denning D.W."/>
            <person name="Nierman W.C."/>
            <person name="Milne T."/>
            <person name="Madden K."/>
        </authorList>
    </citation>
    <scope>NUCLEOTIDE SEQUENCE [LARGE SCALE GENOMIC DNA]</scope>
    <source>
        <strain evidence="20">NIH 2624 / FGSC A1156</strain>
    </source>
</reference>
<dbReference type="RefSeq" id="XP_001211864.1">
    <property type="nucleotide sequence ID" value="XM_001211864.1"/>
</dbReference>
<keyword evidence="11 14" id="KW-1015">Disulfide bond</keyword>
<evidence type="ECO:0000256" key="8">
    <source>
        <dbReference type="ARBA" id="ARBA00022729"/>
    </source>
</evidence>
<feature type="domain" description="CFEM" evidence="18">
    <location>
        <begin position="7"/>
        <end position="116"/>
    </location>
</feature>
<dbReference type="EMBL" id="CH476596">
    <property type="protein sequence ID" value="EAU37648.1"/>
    <property type="molecule type" value="Genomic_DNA"/>
</dbReference>
<evidence type="ECO:0000256" key="13">
    <source>
        <dbReference type="ARBA" id="ARBA00038359"/>
    </source>
</evidence>
<sequence length="452" mass="48544">MLLHRVAVLGILGLAVGVVGADSNSDSTHPALPQCAAVCQKQVLAQHSAACASSQKSCLCSNDTVQTAITNCVTAGCTGREALVAKRASSRACNVPYHKGHPEVEAATLVPLILATLLFSNRMVAKSIGLGGGWGPDDYTIIVAEILAIVLFALNASMIHFGFGSNMWDIVPMDNITALYKRFYGFVLLYKAQISLAKISVCLFLLRIFQSRLFRVTTFIIIGLNAAIAVTWILTDALRCMPPRLAWTGWAGEEPGKCIDFMTATFANAFVNIGVDTVMVLMPIYEILKLNLSARKKAGVGVMFAMGLVCVYIPRGSMRMVADADDSLTLVAILRVVVFWFNRWGSNPTVELQPIVHWSVIEVQIAVLCACLPTTRAMLVHLFPGIIGGSAGTSYPQPTTPSGRGAFANSRPTGAPKSGIVKTVAHSVDYGTRPQHGDTDSFVRLVEMDPVK</sequence>
<dbReference type="Proteomes" id="UP000007963">
    <property type="component" value="Unassembled WGS sequence"/>
</dbReference>